<gene>
    <name evidence="2" type="ORF">Syun_017711</name>
</gene>
<dbReference type="AlphaFoldDB" id="A0AAP0J7L5"/>
<dbReference type="InterPro" id="IPR050730">
    <property type="entry name" value="UBX_domain-protein"/>
</dbReference>
<evidence type="ECO:0000259" key="1">
    <source>
        <dbReference type="PROSITE" id="PS50033"/>
    </source>
</evidence>
<dbReference type="Gene3D" id="3.40.30.10">
    <property type="entry name" value="Glutaredoxin"/>
    <property type="match status" value="1"/>
</dbReference>
<dbReference type="Proteomes" id="UP001420932">
    <property type="component" value="Unassembled WGS sequence"/>
</dbReference>
<proteinExistence type="predicted"/>
<dbReference type="SUPFAM" id="SSF52833">
    <property type="entry name" value="Thioredoxin-like"/>
    <property type="match status" value="1"/>
</dbReference>
<dbReference type="GO" id="GO:0043130">
    <property type="term" value="F:ubiquitin binding"/>
    <property type="evidence" value="ECO:0007669"/>
    <property type="project" value="TreeGrafter"/>
</dbReference>
<comment type="caution">
    <text evidence="2">The sequence shown here is derived from an EMBL/GenBank/DDBJ whole genome shotgun (WGS) entry which is preliminary data.</text>
</comment>
<dbReference type="PROSITE" id="PS50033">
    <property type="entry name" value="UBX"/>
    <property type="match status" value="1"/>
</dbReference>
<dbReference type="SUPFAM" id="SSF54236">
    <property type="entry name" value="Ubiquitin-like"/>
    <property type="match status" value="1"/>
</dbReference>
<dbReference type="GO" id="GO:0043161">
    <property type="term" value="P:proteasome-mediated ubiquitin-dependent protein catabolic process"/>
    <property type="evidence" value="ECO:0007669"/>
    <property type="project" value="TreeGrafter"/>
</dbReference>
<dbReference type="InterPro" id="IPR001012">
    <property type="entry name" value="UBX_dom"/>
</dbReference>
<evidence type="ECO:0000313" key="2">
    <source>
        <dbReference type="EMBL" id="KAK9128914.1"/>
    </source>
</evidence>
<dbReference type="Gene3D" id="3.10.20.90">
    <property type="entry name" value="Phosphatidylinositol 3-kinase Catalytic Subunit, Chain A, domain 1"/>
    <property type="match status" value="1"/>
</dbReference>
<dbReference type="InterPro" id="IPR036249">
    <property type="entry name" value="Thioredoxin-like_sf"/>
</dbReference>
<dbReference type="InterPro" id="IPR029071">
    <property type="entry name" value="Ubiquitin-like_domsf"/>
</dbReference>
<accession>A0AAP0J7L5</accession>
<dbReference type="PANTHER" id="PTHR23322:SF6">
    <property type="entry name" value="UBX DOMAIN-CONTAINING PROTEIN 7"/>
    <property type="match status" value="1"/>
</dbReference>
<sequence length="232" mass="26937">MHRGRFEQAKQTAAIQDKWLIVNLQSTKEFTSHMLNRDTWGNEAVAQTISVNFIFWQAYDEDNSIEGRKVCTYYKLSSIPVVLLIDPITGQKMKSWNGMIHPDRLLEVLMPFMEGSPKDYLNKRRLPRENFKQPTYPPLPEEPKGVDKSLLCRVALRLPVDGRRCQRTFLRTDPLKLLWSFCSSQLEEANQAHRPFRLTNAIPTASEVLDYESEMTIGESNLENSLIFVTWE</sequence>
<dbReference type="CDD" id="cd01767">
    <property type="entry name" value="UBX"/>
    <property type="match status" value="1"/>
</dbReference>
<dbReference type="Pfam" id="PF00789">
    <property type="entry name" value="UBX"/>
    <property type="match status" value="1"/>
</dbReference>
<protein>
    <recommendedName>
        <fullName evidence="1">UBX domain-containing protein</fullName>
    </recommendedName>
</protein>
<keyword evidence="3" id="KW-1185">Reference proteome</keyword>
<dbReference type="SMART" id="SM00594">
    <property type="entry name" value="UAS"/>
    <property type="match status" value="1"/>
</dbReference>
<dbReference type="CDD" id="cd02958">
    <property type="entry name" value="UAS"/>
    <property type="match status" value="1"/>
</dbReference>
<feature type="domain" description="UBX" evidence="1">
    <location>
        <begin position="147"/>
        <end position="230"/>
    </location>
</feature>
<reference evidence="2 3" key="1">
    <citation type="submission" date="2024-01" db="EMBL/GenBank/DDBJ databases">
        <title>Genome assemblies of Stephania.</title>
        <authorList>
            <person name="Yang L."/>
        </authorList>
    </citation>
    <scope>NUCLEOTIDE SEQUENCE [LARGE SCALE GENOMIC DNA]</scope>
    <source>
        <strain evidence="2">YNDBR</strain>
        <tissue evidence="2">Leaf</tissue>
    </source>
</reference>
<dbReference type="GO" id="GO:0005634">
    <property type="term" value="C:nucleus"/>
    <property type="evidence" value="ECO:0007669"/>
    <property type="project" value="TreeGrafter"/>
</dbReference>
<name>A0AAP0J7L5_9MAGN</name>
<dbReference type="EMBL" id="JBBNAF010000007">
    <property type="protein sequence ID" value="KAK9128914.1"/>
    <property type="molecule type" value="Genomic_DNA"/>
</dbReference>
<organism evidence="2 3">
    <name type="scientific">Stephania yunnanensis</name>
    <dbReference type="NCBI Taxonomy" id="152371"/>
    <lineage>
        <taxon>Eukaryota</taxon>
        <taxon>Viridiplantae</taxon>
        <taxon>Streptophyta</taxon>
        <taxon>Embryophyta</taxon>
        <taxon>Tracheophyta</taxon>
        <taxon>Spermatophyta</taxon>
        <taxon>Magnoliopsida</taxon>
        <taxon>Ranunculales</taxon>
        <taxon>Menispermaceae</taxon>
        <taxon>Menispermoideae</taxon>
        <taxon>Cissampelideae</taxon>
        <taxon>Stephania</taxon>
    </lineage>
</organism>
<dbReference type="Pfam" id="PF13899">
    <property type="entry name" value="Thioredoxin_7"/>
    <property type="match status" value="1"/>
</dbReference>
<dbReference type="InterPro" id="IPR006577">
    <property type="entry name" value="UAS"/>
</dbReference>
<dbReference type="PANTHER" id="PTHR23322">
    <property type="entry name" value="FAS-ASSOCIATED PROTEIN"/>
    <property type="match status" value="1"/>
</dbReference>
<evidence type="ECO:0000313" key="3">
    <source>
        <dbReference type="Proteomes" id="UP001420932"/>
    </source>
</evidence>